<reference evidence="2" key="1">
    <citation type="submission" date="2015-06" db="EMBL/GenBank/DDBJ databases">
        <authorList>
            <person name="Hoefler B.C."/>
            <person name="Straight P.D."/>
        </authorList>
    </citation>
    <scope>NUCLEOTIDE SEQUENCE</scope>
</reference>
<protein>
    <submittedName>
        <fullName evidence="2">Uncharacterized protein</fullName>
    </submittedName>
</protein>
<keyword evidence="1" id="KW-0472">Membrane</keyword>
<proteinExistence type="predicted"/>
<feature type="transmembrane region" description="Helical" evidence="1">
    <location>
        <begin position="39"/>
        <end position="59"/>
    </location>
</feature>
<gene>
    <name evidence="2" type="ORF">c0_g1_i1</name>
</gene>
<evidence type="ECO:0000256" key="1">
    <source>
        <dbReference type="SAM" id="Phobius"/>
    </source>
</evidence>
<dbReference type="AlphaFoldDB" id="A0A0K8WGL3"/>
<organism evidence="2">
    <name type="scientific">Bactrocera latifrons</name>
    <name type="common">Malaysian fruit fly</name>
    <name type="synonym">Chaetodacus latifrons</name>
    <dbReference type="NCBI Taxonomy" id="174628"/>
    <lineage>
        <taxon>Eukaryota</taxon>
        <taxon>Metazoa</taxon>
        <taxon>Ecdysozoa</taxon>
        <taxon>Arthropoda</taxon>
        <taxon>Hexapoda</taxon>
        <taxon>Insecta</taxon>
        <taxon>Pterygota</taxon>
        <taxon>Neoptera</taxon>
        <taxon>Endopterygota</taxon>
        <taxon>Diptera</taxon>
        <taxon>Brachycera</taxon>
        <taxon>Muscomorpha</taxon>
        <taxon>Tephritoidea</taxon>
        <taxon>Tephritidae</taxon>
        <taxon>Bactrocera</taxon>
        <taxon>Bactrocera</taxon>
    </lineage>
</organism>
<keyword evidence="1" id="KW-1133">Transmembrane helix</keyword>
<keyword evidence="1" id="KW-0812">Transmembrane</keyword>
<name>A0A0K8WGL3_BACLA</name>
<dbReference type="EMBL" id="GDHF01002038">
    <property type="protein sequence ID" value="JAI50276.1"/>
    <property type="molecule type" value="Transcribed_RNA"/>
</dbReference>
<evidence type="ECO:0000313" key="2">
    <source>
        <dbReference type="EMBL" id="JAI50276.1"/>
    </source>
</evidence>
<sequence>MISSLLLHVNYCSQWWQRNSGGVCPYASIPLSFYGTVDFFFLFFSVSFFFFSLSHMYVYPRLNPVSFCEPANQSTINQQIKKSTSCATPADFVYSTIHHQRTNSTCINQSTAPPQQPDQLSMVNNATTITTTTNKQTTAQTLADVTNNLLQPNLELGAFCCDPLT</sequence>
<accession>A0A0K8WGL3</accession>